<protein>
    <recommendedName>
        <fullName evidence="3">Lipoprotein</fullName>
    </recommendedName>
</protein>
<dbReference type="OrthoDB" id="5419166at2"/>
<evidence type="ECO:0000313" key="2">
    <source>
        <dbReference type="Proteomes" id="UP000427769"/>
    </source>
</evidence>
<keyword evidence="2" id="KW-1185">Reference proteome</keyword>
<evidence type="ECO:0008006" key="3">
    <source>
        <dbReference type="Google" id="ProtNLM"/>
    </source>
</evidence>
<dbReference type="AlphaFoldDB" id="A0A5K7ZFQ6"/>
<dbReference type="KEGG" id="dwd:DSCW_64060"/>
<reference evidence="1 2" key="1">
    <citation type="submission" date="2019-11" db="EMBL/GenBank/DDBJ databases">
        <title>Comparative genomics of hydrocarbon-degrading Desulfosarcina strains.</title>
        <authorList>
            <person name="Watanabe M."/>
            <person name="Kojima H."/>
            <person name="Fukui M."/>
        </authorList>
    </citation>
    <scope>NUCLEOTIDE SEQUENCE [LARGE SCALE GENOMIC DNA]</scope>
    <source>
        <strain evidence="1 2">PP31</strain>
    </source>
</reference>
<gene>
    <name evidence="1" type="ORF">DSCW_64060</name>
</gene>
<dbReference type="EMBL" id="AP021875">
    <property type="protein sequence ID" value="BBO78989.1"/>
    <property type="molecule type" value="Genomic_DNA"/>
</dbReference>
<dbReference type="Proteomes" id="UP000427769">
    <property type="component" value="Chromosome"/>
</dbReference>
<evidence type="ECO:0000313" key="1">
    <source>
        <dbReference type="EMBL" id="BBO78989.1"/>
    </source>
</evidence>
<proteinExistence type="predicted"/>
<organism evidence="1 2">
    <name type="scientific">Desulfosarcina widdelii</name>
    <dbReference type="NCBI Taxonomy" id="947919"/>
    <lineage>
        <taxon>Bacteria</taxon>
        <taxon>Pseudomonadati</taxon>
        <taxon>Thermodesulfobacteriota</taxon>
        <taxon>Desulfobacteria</taxon>
        <taxon>Desulfobacterales</taxon>
        <taxon>Desulfosarcinaceae</taxon>
        <taxon>Desulfosarcina</taxon>
    </lineage>
</organism>
<sequence>MVAQHFKPGLRIAVLLLVSLSFFSCAKKSYIDVDYQLPAVEDTLAGRTVFVETRDTRTDTQIFNARAQEKFKYFTGLFALALMLPDDQQKMLGAYELPLLFETALKQRLQKLGVETAGEPARDVPVFQIKIDRFHIKLVGQKWMADVSYEASLTKDSLLIAREVVSGSAERVKIMGSGGAEKVIGEIFTEMINRLNIERLFAQAKL</sequence>
<dbReference type="PROSITE" id="PS51257">
    <property type="entry name" value="PROKAR_LIPOPROTEIN"/>
    <property type="match status" value="1"/>
</dbReference>
<name>A0A5K7ZFQ6_9BACT</name>
<dbReference type="RefSeq" id="WP_155307566.1">
    <property type="nucleotide sequence ID" value="NZ_AP021875.1"/>
</dbReference>
<accession>A0A5K7ZFQ6</accession>